<comment type="caution">
    <text evidence="2">The sequence shown here is derived from an EMBL/GenBank/DDBJ whole genome shotgun (WGS) entry which is preliminary data.</text>
</comment>
<dbReference type="EMBL" id="RYYR01000028">
    <property type="protein sequence ID" value="RUL49048.1"/>
    <property type="molecule type" value="Genomic_DNA"/>
</dbReference>
<dbReference type="Gene3D" id="3.40.430.10">
    <property type="entry name" value="Dihydrofolate Reductase, subunit A"/>
    <property type="match status" value="1"/>
</dbReference>
<accession>A0A432L8Y4</accession>
<organism evidence="2 3">
    <name type="scientific">Lysinibacillus antri</name>
    <dbReference type="NCBI Taxonomy" id="2498145"/>
    <lineage>
        <taxon>Bacteria</taxon>
        <taxon>Bacillati</taxon>
        <taxon>Bacillota</taxon>
        <taxon>Bacilli</taxon>
        <taxon>Bacillales</taxon>
        <taxon>Bacillaceae</taxon>
        <taxon>Lysinibacillus</taxon>
    </lineage>
</organism>
<dbReference type="Pfam" id="PF01872">
    <property type="entry name" value="RibD_C"/>
    <property type="match status" value="1"/>
</dbReference>
<protein>
    <recommendedName>
        <fullName evidence="1">Bacterial bifunctional deaminase-reductase C-terminal domain-containing protein</fullName>
    </recommendedName>
</protein>
<reference evidence="2 3" key="1">
    <citation type="submission" date="2018-12" db="EMBL/GenBank/DDBJ databases">
        <title>Lysinibacillus antri sp. nov., isolated from a cave soil.</title>
        <authorList>
            <person name="Narsing Rao M.P."/>
            <person name="Zhang H."/>
            <person name="Dong Z.-Y."/>
            <person name="Niu X.-K."/>
            <person name="Zhang K."/>
            <person name="Fang B.-Z."/>
            <person name="Kang Y.-Q."/>
            <person name="Xiao M."/>
            <person name="Li W.-J."/>
        </authorList>
    </citation>
    <scope>NUCLEOTIDE SEQUENCE [LARGE SCALE GENOMIC DNA]</scope>
    <source>
        <strain evidence="2 3">SYSU K30002</strain>
    </source>
</reference>
<dbReference type="GO" id="GO:0008703">
    <property type="term" value="F:5-amino-6-(5-phosphoribosylamino)uracil reductase activity"/>
    <property type="evidence" value="ECO:0007669"/>
    <property type="project" value="InterPro"/>
</dbReference>
<dbReference type="SUPFAM" id="SSF53597">
    <property type="entry name" value="Dihydrofolate reductase-like"/>
    <property type="match status" value="1"/>
</dbReference>
<dbReference type="AlphaFoldDB" id="A0A432L8Y4"/>
<evidence type="ECO:0000259" key="1">
    <source>
        <dbReference type="Pfam" id="PF01872"/>
    </source>
</evidence>
<dbReference type="RefSeq" id="WP_126660221.1">
    <property type="nucleotide sequence ID" value="NZ_RYYR01000028.1"/>
</dbReference>
<dbReference type="Proteomes" id="UP000287910">
    <property type="component" value="Unassembled WGS sequence"/>
</dbReference>
<evidence type="ECO:0000313" key="3">
    <source>
        <dbReference type="Proteomes" id="UP000287910"/>
    </source>
</evidence>
<feature type="domain" description="Bacterial bifunctional deaminase-reductase C-terminal" evidence="1">
    <location>
        <begin position="14"/>
        <end position="61"/>
    </location>
</feature>
<sequence length="75" mass="8681">MLFFVEVIKLTRQILHSFVQEGLVDEFIITVAPTIIGKGIPLFREGNYQLNLSLKRTRIFSQFVELHYKVNGKSV</sequence>
<dbReference type="GO" id="GO:0009231">
    <property type="term" value="P:riboflavin biosynthetic process"/>
    <property type="evidence" value="ECO:0007669"/>
    <property type="project" value="InterPro"/>
</dbReference>
<dbReference type="InterPro" id="IPR002734">
    <property type="entry name" value="RibDG_C"/>
</dbReference>
<gene>
    <name evidence="2" type="ORF">EK386_16070</name>
</gene>
<keyword evidence="3" id="KW-1185">Reference proteome</keyword>
<name>A0A432L8Y4_9BACI</name>
<proteinExistence type="predicted"/>
<evidence type="ECO:0000313" key="2">
    <source>
        <dbReference type="EMBL" id="RUL49048.1"/>
    </source>
</evidence>
<dbReference type="InterPro" id="IPR024072">
    <property type="entry name" value="DHFR-like_dom_sf"/>
</dbReference>